<protein>
    <submittedName>
        <fullName evidence="1">29554_t:CDS:1</fullName>
    </submittedName>
</protein>
<sequence length="48" mass="5160">GLSYDSAEAILNNENMCCSGSSRQASLHYETKPKAEPSPSQHADLFSS</sequence>
<reference evidence="1" key="1">
    <citation type="submission" date="2021-06" db="EMBL/GenBank/DDBJ databases">
        <authorList>
            <person name="Kallberg Y."/>
            <person name="Tangrot J."/>
            <person name="Rosling A."/>
        </authorList>
    </citation>
    <scope>NUCLEOTIDE SEQUENCE</scope>
    <source>
        <strain evidence="1">MA461A</strain>
    </source>
</reference>
<comment type="caution">
    <text evidence="1">The sequence shown here is derived from an EMBL/GenBank/DDBJ whole genome shotgun (WGS) entry which is preliminary data.</text>
</comment>
<evidence type="ECO:0000313" key="1">
    <source>
        <dbReference type="EMBL" id="CAG8847518.1"/>
    </source>
</evidence>
<organism evidence="1 2">
    <name type="scientific">Racocetra persica</name>
    <dbReference type="NCBI Taxonomy" id="160502"/>
    <lineage>
        <taxon>Eukaryota</taxon>
        <taxon>Fungi</taxon>
        <taxon>Fungi incertae sedis</taxon>
        <taxon>Mucoromycota</taxon>
        <taxon>Glomeromycotina</taxon>
        <taxon>Glomeromycetes</taxon>
        <taxon>Diversisporales</taxon>
        <taxon>Gigasporaceae</taxon>
        <taxon>Racocetra</taxon>
    </lineage>
</organism>
<accession>A0ACA9SUB6</accession>
<feature type="non-terminal residue" evidence="1">
    <location>
        <position position="1"/>
    </location>
</feature>
<dbReference type="Proteomes" id="UP000789920">
    <property type="component" value="Unassembled WGS sequence"/>
</dbReference>
<dbReference type="EMBL" id="CAJVQC010156377">
    <property type="protein sequence ID" value="CAG8847518.1"/>
    <property type="molecule type" value="Genomic_DNA"/>
</dbReference>
<evidence type="ECO:0000313" key="2">
    <source>
        <dbReference type="Proteomes" id="UP000789920"/>
    </source>
</evidence>
<proteinExistence type="predicted"/>
<name>A0ACA9SUB6_9GLOM</name>
<keyword evidence="2" id="KW-1185">Reference proteome</keyword>
<gene>
    <name evidence="1" type="ORF">RPERSI_LOCUS34672</name>
</gene>